<dbReference type="Proteomes" id="UP001209076">
    <property type="component" value="Unassembled WGS sequence"/>
</dbReference>
<evidence type="ECO:0000313" key="3">
    <source>
        <dbReference type="Proteomes" id="UP001209076"/>
    </source>
</evidence>
<keyword evidence="1" id="KW-0472">Membrane</keyword>
<feature type="transmembrane region" description="Helical" evidence="1">
    <location>
        <begin position="221"/>
        <end position="240"/>
    </location>
</feature>
<proteinExistence type="predicted"/>
<evidence type="ECO:0000256" key="1">
    <source>
        <dbReference type="SAM" id="Phobius"/>
    </source>
</evidence>
<organism evidence="2 3">
    <name type="scientific">Paracholeplasma vituli</name>
    <dbReference type="NCBI Taxonomy" id="69473"/>
    <lineage>
        <taxon>Bacteria</taxon>
        <taxon>Bacillati</taxon>
        <taxon>Mycoplasmatota</taxon>
        <taxon>Mollicutes</taxon>
        <taxon>Acholeplasmatales</taxon>
        <taxon>Acholeplasmataceae</taxon>
        <taxon>Paracholeplasma</taxon>
    </lineage>
</organism>
<comment type="caution">
    <text evidence="2">The sequence shown here is derived from an EMBL/GenBank/DDBJ whole genome shotgun (WGS) entry which is preliminary data.</text>
</comment>
<keyword evidence="1" id="KW-1133">Transmembrane helix</keyword>
<accession>A0ABT2PVW7</accession>
<reference evidence="3" key="1">
    <citation type="submission" date="2023-07" db="EMBL/GenBank/DDBJ databases">
        <title>Novel Mycoplasma species identified in domestic and wild animals.</title>
        <authorList>
            <person name="Volokhov D.V."/>
            <person name="Furtak V.A."/>
            <person name="Zagorodnyaya T.A."/>
        </authorList>
    </citation>
    <scope>NUCLEOTIDE SEQUENCE [LARGE SCALE GENOMIC DNA]</scope>
    <source>
        <strain evidence="3">92-19</strain>
    </source>
</reference>
<name>A0ABT2PVW7_9MOLU</name>
<dbReference type="InterPro" id="IPR011604">
    <property type="entry name" value="PDDEXK-like_dom_sf"/>
</dbReference>
<sequence length="243" mass="28350">MNLKEIISGHVVEYFEGQHRYVVDGQIIPSVSDLCKKAYPNRYKGINQNILAHSIKRGNYLHNQIESFERHNVMGSSIEFKNYLKIKETLGFDVKQTETMVLIKYQNQVIACGRFDLLVEINNELVLIDIKRTRDYHEKSFTLQLNLYRYGFMQNNPKPITALKVLRLRDSEAQVLDIPIDESLVEEILQKYVKPQFELITDEPVQNTQTILTKQDKQPILMVWIGLGILIGLSLLYNYLVKF</sequence>
<dbReference type="EMBL" id="JAOEGN010000009">
    <property type="protein sequence ID" value="MCU0105090.1"/>
    <property type="molecule type" value="Genomic_DNA"/>
</dbReference>
<dbReference type="RefSeq" id="WP_262096354.1">
    <property type="nucleotide sequence ID" value="NZ_JAOEGN010000009.1"/>
</dbReference>
<evidence type="ECO:0000313" key="2">
    <source>
        <dbReference type="EMBL" id="MCU0105090.1"/>
    </source>
</evidence>
<dbReference type="Gene3D" id="3.90.320.10">
    <property type="match status" value="1"/>
</dbReference>
<keyword evidence="3" id="KW-1185">Reference proteome</keyword>
<gene>
    <name evidence="2" type="ORF">N7603_05410</name>
</gene>
<protein>
    <submittedName>
        <fullName evidence="2">PD-(D/E)XK nuclease family protein</fullName>
    </submittedName>
</protein>
<keyword evidence="1" id="KW-0812">Transmembrane</keyword>